<dbReference type="SUPFAM" id="SSF69322">
    <property type="entry name" value="Tricorn protease domain 2"/>
    <property type="match status" value="1"/>
</dbReference>
<dbReference type="RefSeq" id="WP_309039771.1">
    <property type="nucleotide sequence ID" value="NZ_JAVIFY010000024.1"/>
</dbReference>
<sequence>MKQAEFPDSVIEVKFGTWCLNIKRQIINDGIVEKELEPLLFKILSYLILNKNTIITRQNLIDDVWCQSYVDDNAINRAISELRKILKSPNQAALVVKTHYRKGYSFVPNVEFIESGYQSPNSNPVNELDSKEAAKPVAKKYTVWVLALLIILLASIVVSLFKWTATKNEVKIIDKSYQEEVLSMKDGSHSYLVLSPNEKNIAFIVSKGGVGNQLINKELDTGKEKSLSKPGYKLYPVGWSHNNNEIIYWQSNGLDCQVFIVDSNFSGESRYLFDCSHLPFSGQGVNDTSLVYSKFGYRNRDELAVLMNRNLITGEEYQISSPNLNSYGDQFLAYIKGKNKVVFERHQLDSSELYIADVEGGSQTHLYNTKNRIWTLKYHQGSDSLLWYDNVDRILYQYSLGNQKLLQKISMRGISDYSSTMPLNPSEMLAIEYPFSVRIHQLDLDNFNFKDMMPKDIYPFNAQNTDNGYIYYLFQDAQIVKLAVLDTTTGTVSIKSNSVDFREIRVSSDGEELLTIKANEIEVRDTAELNLKDTITIDGNIINVEYLNNRNIGYIVRGNNTTSNKSYLYDRETKKSILLPISNPIWFEQLSSSKYIFLSAQNKLQIFDSWNNLITHEFEISPVLYMHSFTLDGDKLFHSDGLNIYLYDFSLGFEVKAELVYTLKDNKLISQLSYANGQDSLSITTIETNNNKLIKVVEVPQ</sequence>
<dbReference type="SMART" id="SM00862">
    <property type="entry name" value="Trans_reg_C"/>
    <property type="match status" value="1"/>
</dbReference>
<protein>
    <submittedName>
        <fullName evidence="5">Winged helix-turn-helix domain-containing protein</fullName>
    </submittedName>
</protein>
<evidence type="ECO:0000313" key="5">
    <source>
        <dbReference type="EMBL" id="MDQ9093944.1"/>
    </source>
</evidence>
<feature type="domain" description="OmpR/PhoB-type" evidence="4">
    <location>
        <begin position="8"/>
        <end position="108"/>
    </location>
</feature>
<dbReference type="EMBL" id="JAVIFY010000024">
    <property type="protein sequence ID" value="MDQ9093944.1"/>
    <property type="molecule type" value="Genomic_DNA"/>
</dbReference>
<gene>
    <name evidence="5" type="ORF">RC083_20460</name>
</gene>
<dbReference type="InterPro" id="IPR001867">
    <property type="entry name" value="OmpR/PhoB-type_DNA-bd"/>
</dbReference>
<dbReference type="InterPro" id="IPR036388">
    <property type="entry name" value="WH-like_DNA-bd_sf"/>
</dbReference>
<keyword evidence="3" id="KW-1133">Transmembrane helix</keyword>
<feature type="transmembrane region" description="Helical" evidence="3">
    <location>
        <begin position="141"/>
        <end position="161"/>
    </location>
</feature>
<accession>A0ABU1BKA1</accession>
<evidence type="ECO:0000256" key="1">
    <source>
        <dbReference type="ARBA" id="ARBA00023125"/>
    </source>
</evidence>
<evidence type="ECO:0000313" key="6">
    <source>
        <dbReference type="Proteomes" id="UP001226574"/>
    </source>
</evidence>
<keyword evidence="6" id="KW-1185">Reference proteome</keyword>
<dbReference type="InterPro" id="IPR016032">
    <property type="entry name" value="Sig_transdc_resp-reg_C-effctor"/>
</dbReference>
<name>A0ABU1BKA1_PSEHA</name>
<dbReference type="Proteomes" id="UP001226574">
    <property type="component" value="Unassembled WGS sequence"/>
</dbReference>
<organism evidence="5 6">
    <name type="scientific">Pseudoalteromonas haloplanktis</name>
    <name type="common">Alteromonas haloplanktis</name>
    <dbReference type="NCBI Taxonomy" id="228"/>
    <lineage>
        <taxon>Bacteria</taxon>
        <taxon>Pseudomonadati</taxon>
        <taxon>Pseudomonadota</taxon>
        <taxon>Gammaproteobacteria</taxon>
        <taxon>Alteromonadales</taxon>
        <taxon>Pseudoalteromonadaceae</taxon>
        <taxon>Pseudoalteromonas</taxon>
    </lineage>
</organism>
<keyword evidence="3" id="KW-0812">Transmembrane</keyword>
<feature type="DNA-binding region" description="OmpR/PhoB-type" evidence="2">
    <location>
        <begin position="8"/>
        <end position="108"/>
    </location>
</feature>
<evidence type="ECO:0000256" key="2">
    <source>
        <dbReference type="PROSITE-ProRule" id="PRU01091"/>
    </source>
</evidence>
<dbReference type="SUPFAM" id="SSF46894">
    <property type="entry name" value="C-terminal effector domain of the bipartite response regulators"/>
    <property type="match status" value="1"/>
</dbReference>
<keyword evidence="1 2" id="KW-0238">DNA-binding</keyword>
<dbReference type="InterPro" id="IPR011042">
    <property type="entry name" value="6-blade_b-propeller_TolB-like"/>
</dbReference>
<dbReference type="Gene3D" id="2.120.10.30">
    <property type="entry name" value="TolB, C-terminal domain"/>
    <property type="match status" value="1"/>
</dbReference>
<comment type="caution">
    <text evidence="5">The sequence shown here is derived from an EMBL/GenBank/DDBJ whole genome shotgun (WGS) entry which is preliminary data.</text>
</comment>
<reference evidence="5 6" key="1">
    <citation type="submission" date="2023-08" db="EMBL/GenBank/DDBJ databases">
        <title>Pseudoalteromonas haloplanktis LL1 genome.</title>
        <authorList>
            <person name="Wu S."/>
        </authorList>
    </citation>
    <scope>NUCLEOTIDE SEQUENCE [LARGE SCALE GENOMIC DNA]</scope>
    <source>
        <strain evidence="5 6">LL1</strain>
    </source>
</reference>
<dbReference type="PROSITE" id="PS51755">
    <property type="entry name" value="OMPR_PHOB"/>
    <property type="match status" value="1"/>
</dbReference>
<dbReference type="Pfam" id="PF00486">
    <property type="entry name" value="Trans_reg_C"/>
    <property type="match status" value="1"/>
</dbReference>
<proteinExistence type="predicted"/>
<evidence type="ECO:0000256" key="3">
    <source>
        <dbReference type="SAM" id="Phobius"/>
    </source>
</evidence>
<dbReference type="Gene3D" id="1.10.10.10">
    <property type="entry name" value="Winged helix-like DNA-binding domain superfamily/Winged helix DNA-binding domain"/>
    <property type="match status" value="1"/>
</dbReference>
<dbReference type="CDD" id="cd00383">
    <property type="entry name" value="trans_reg_C"/>
    <property type="match status" value="1"/>
</dbReference>
<dbReference type="SUPFAM" id="SSF82171">
    <property type="entry name" value="DPP6 N-terminal domain-like"/>
    <property type="match status" value="1"/>
</dbReference>
<evidence type="ECO:0000259" key="4">
    <source>
        <dbReference type="PROSITE" id="PS51755"/>
    </source>
</evidence>
<keyword evidence="3" id="KW-0472">Membrane</keyword>